<reference evidence="5" key="1">
    <citation type="journal article" date="2019" name="Int. J. Syst. Evol. Microbiol.">
        <title>The Global Catalogue of Microorganisms (GCM) 10K type strain sequencing project: providing services to taxonomists for standard genome sequencing and annotation.</title>
        <authorList>
            <consortium name="The Broad Institute Genomics Platform"/>
            <consortium name="The Broad Institute Genome Sequencing Center for Infectious Disease"/>
            <person name="Wu L."/>
            <person name="Ma J."/>
        </authorList>
    </citation>
    <scope>NUCLEOTIDE SEQUENCE [LARGE SCALE GENOMIC DNA]</scope>
    <source>
        <strain evidence="5">JCM 17337</strain>
    </source>
</reference>
<dbReference type="PROSITE" id="PS50110">
    <property type="entry name" value="RESPONSE_REGULATORY"/>
    <property type="match status" value="1"/>
</dbReference>
<dbReference type="Gene3D" id="3.40.50.2300">
    <property type="match status" value="1"/>
</dbReference>
<keyword evidence="5" id="KW-1185">Reference proteome</keyword>
<gene>
    <name evidence="4" type="ORF">GCM10022423_01060</name>
</gene>
<dbReference type="Proteomes" id="UP001500748">
    <property type="component" value="Unassembled WGS sequence"/>
</dbReference>
<dbReference type="PANTHER" id="PTHR44591:SF3">
    <property type="entry name" value="RESPONSE REGULATORY DOMAIN-CONTAINING PROTEIN"/>
    <property type="match status" value="1"/>
</dbReference>
<evidence type="ECO:0000256" key="2">
    <source>
        <dbReference type="PROSITE-ProRule" id="PRU00169"/>
    </source>
</evidence>
<proteinExistence type="predicted"/>
<sequence>MPETGKKAAKLIFLTDNDQDDLMLLHEAFLSLKQPFEIVEIASGEELMEKLSKMTERFPDFIFLDIAMPGIDGFKCLELIKNRINAPSLIKIIIYSGDSSELSIQKGFSLGADYYAVKPSRYEDLKNLVELVIENDWKSSETTDKVFHVR</sequence>
<dbReference type="InterPro" id="IPR050595">
    <property type="entry name" value="Bact_response_regulator"/>
</dbReference>
<accession>A0ABP7G6I1</accession>
<organism evidence="4 5">
    <name type="scientific">Flavobacterium ginsengiterrae</name>
    <dbReference type="NCBI Taxonomy" id="871695"/>
    <lineage>
        <taxon>Bacteria</taxon>
        <taxon>Pseudomonadati</taxon>
        <taxon>Bacteroidota</taxon>
        <taxon>Flavobacteriia</taxon>
        <taxon>Flavobacteriales</taxon>
        <taxon>Flavobacteriaceae</taxon>
        <taxon>Flavobacterium</taxon>
    </lineage>
</organism>
<keyword evidence="1 2" id="KW-0597">Phosphoprotein</keyword>
<dbReference type="RefSeq" id="WP_345138788.1">
    <property type="nucleotide sequence ID" value="NZ_BAABDU010000001.1"/>
</dbReference>
<dbReference type="InterPro" id="IPR001789">
    <property type="entry name" value="Sig_transdc_resp-reg_receiver"/>
</dbReference>
<dbReference type="SMART" id="SM00448">
    <property type="entry name" value="REC"/>
    <property type="match status" value="1"/>
</dbReference>
<evidence type="ECO:0000256" key="1">
    <source>
        <dbReference type="ARBA" id="ARBA00022553"/>
    </source>
</evidence>
<dbReference type="EMBL" id="BAABDU010000001">
    <property type="protein sequence ID" value="GAA3755018.1"/>
    <property type="molecule type" value="Genomic_DNA"/>
</dbReference>
<feature type="modified residue" description="4-aspartylphosphate" evidence="2">
    <location>
        <position position="65"/>
    </location>
</feature>
<dbReference type="PANTHER" id="PTHR44591">
    <property type="entry name" value="STRESS RESPONSE REGULATOR PROTEIN 1"/>
    <property type="match status" value="1"/>
</dbReference>
<protein>
    <submittedName>
        <fullName evidence="4">Response regulator</fullName>
    </submittedName>
</protein>
<evidence type="ECO:0000259" key="3">
    <source>
        <dbReference type="PROSITE" id="PS50110"/>
    </source>
</evidence>
<evidence type="ECO:0000313" key="5">
    <source>
        <dbReference type="Proteomes" id="UP001500748"/>
    </source>
</evidence>
<name>A0ABP7G6I1_9FLAO</name>
<feature type="domain" description="Response regulatory" evidence="3">
    <location>
        <begin position="11"/>
        <end position="133"/>
    </location>
</feature>
<dbReference type="SUPFAM" id="SSF52172">
    <property type="entry name" value="CheY-like"/>
    <property type="match status" value="1"/>
</dbReference>
<dbReference type="Pfam" id="PF00072">
    <property type="entry name" value="Response_reg"/>
    <property type="match status" value="1"/>
</dbReference>
<dbReference type="InterPro" id="IPR011006">
    <property type="entry name" value="CheY-like_superfamily"/>
</dbReference>
<comment type="caution">
    <text evidence="4">The sequence shown here is derived from an EMBL/GenBank/DDBJ whole genome shotgun (WGS) entry which is preliminary data.</text>
</comment>
<evidence type="ECO:0000313" key="4">
    <source>
        <dbReference type="EMBL" id="GAA3755018.1"/>
    </source>
</evidence>